<gene>
    <name evidence="2" type="ORF">PCOR1329_LOCUS55558</name>
</gene>
<sequence length="121" mass="13252">MDMYFQELNITGFWAEAKQSGGYRFDVLHRASSTPNWIALGKVEVKVVNGRTSNGMDYLNFYVKHLGRTGFEIGGLLGDDDHTDASTLPEGCRHPVALWSGSQGPHGRSPHELSVASASWG</sequence>
<comment type="caution">
    <text evidence="2">The sequence shown here is derived from an EMBL/GenBank/DDBJ whole genome shotgun (WGS) entry which is preliminary data.</text>
</comment>
<feature type="region of interest" description="Disordered" evidence="1">
    <location>
        <begin position="99"/>
        <end position="121"/>
    </location>
</feature>
<evidence type="ECO:0000313" key="2">
    <source>
        <dbReference type="EMBL" id="CAK0869089.1"/>
    </source>
</evidence>
<keyword evidence="3" id="KW-1185">Reference proteome</keyword>
<evidence type="ECO:0000256" key="1">
    <source>
        <dbReference type="SAM" id="MobiDB-lite"/>
    </source>
</evidence>
<reference evidence="2" key="1">
    <citation type="submission" date="2023-10" db="EMBL/GenBank/DDBJ databases">
        <authorList>
            <person name="Chen Y."/>
            <person name="Shah S."/>
            <person name="Dougan E. K."/>
            <person name="Thang M."/>
            <person name="Chan C."/>
        </authorList>
    </citation>
    <scope>NUCLEOTIDE SEQUENCE [LARGE SCALE GENOMIC DNA]</scope>
</reference>
<accession>A0ABN9VB17</accession>
<evidence type="ECO:0000313" key="3">
    <source>
        <dbReference type="Proteomes" id="UP001189429"/>
    </source>
</evidence>
<name>A0ABN9VB17_9DINO</name>
<proteinExistence type="predicted"/>
<dbReference type="EMBL" id="CAUYUJ010016815">
    <property type="protein sequence ID" value="CAK0869089.1"/>
    <property type="molecule type" value="Genomic_DNA"/>
</dbReference>
<organism evidence="2 3">
    <name type="scientific">Prorocentrum cordatum</name>
    <dbReference type="NCBI Taxonomy" id="2364126"/>
    <lineage>
        <taxon>Eukaryota</taxon>
        <taxon>Sar</taxon>
        <taxon>Alveolata</taxon>
        <taxon>Dinophyceae</taxon>
        <taxon>Prorocentrales</taxon>
        <taxon>Prorocentraceae</taxon>
        <taxon>Prorocentrum</taxon>
    </lineage>
</organism>
<dbReference type="Proteomes" id="UP001189429">
    <property type="component" value="Unassembled WGS sequence"/>
</dbReference>
<evidence type="ECO:0008006" key="4">
    <source>
        <dbReference type="Google" id="ProtNLM"/>
    </source>
</evidence>
<protein>
    <recommendedName>
        <fullName evidence="4">Protein NO VEIN C-terminal domain-containing protein</fullName>
    </recommendedName>
</protein>